<dbReference type="RefSeq" id="XP_024316343.1">
    <property type="nucleotide sequence ID" value="XM_024460575.1"/>
</dbReference>
<dbReference type="KEGG" id="bdi:112271462"/>
<dbReference type="EnsemblPlants" id="PNT66983">
    <property type="protein sequence ID" value="PNT66983"/>
    <property type="gene ID" value="BRADI_3g19165v3"/>
</dbReference>
<dbReference type="GeneID" id="112271462"/>
<sequence length="137" mass="14541">MPLYQMGEGTVVGREDANRAGGECLCALDSSKERGGEVEASMSWTGRAVSRGGAAREIKGGGTEGGKETDGIEGKEEHRHKRSNEEEGASAREKSGDLQNEDGKEMLARGAASLQEMALELQDAATGKRRCLAIEED</sequence>
<reference evidence="3" key="3">
    <citation type="submission" date="2018-08" db="UniProtKB">
        <authorList>
            <consortium name="EnsemblPlants"/>
        </authorList>
    </citation>
    <scope>IDENTIFICATION</scope>
    <source>
        <strain evidence="3">cv. Bd21</strain>
    </source>
</reference>
<evidence type="ECO:0000313" key="3">
    <source>
        <dbReference type="EnsemblPlants" id="PNT66983"/>
    </source>
</evidence>
<accession>A0A2K2CY78</accession>
<feature type="region of interest" description="Disordered" evidence="1">
    <location>
        <begin position="30"/>
        <end position="111"/>
    </location>
</feature>
<keyword evidence="4" id="KW-1185">Reference proteome</keyword>
<reference evidence="2" key="2">
    <citation type="submission" date="2017-06" db="EMBL/GenBank/DDBJ databases">
        <title>WGS assembly of Brachypodium distachyon.</title>
        <authorList>
            <consortium name="The International Brachypodium Initiative"/>
            <person name="Lucas S."/>
            <person name="Harmon-Smith M."/>
            <person name="Lail K."/>
            <person name="Tice H."/>
            <person name="Grimwood J."/>
            <person name="Bruce D."/>
            <person name="Barry K."/>
            <person name="Shu S."/>
            <person name="Lindquist E."/>
            <person name="Wang M."/>
            <person name="Pitluck S."/>
            <person name="Vogel J.P."/>
            <person name="Garvin D.F."/>
            <person name="Mockler T.C."/>
            <person name="Schmutz J."/>
            <person name="Rokhsar D."/>
            <person name="Bevan M.W."/>
        </authorList>
    </citation>
    <scope>NUCLEOTIDE SEQUENCE</scope>
    <source>
        <strain evidence="2">Bd21</strain>
    </source>
</reference>
<protein>
    <submittedName>
        <fullName evidence="2 3">Uncharacterized protein</fullName>
    </submittedName>
</protein>
<evidence type="ECO:0000256" key="1">
    <source>
        <dbReference type="SAM" id="MobiDB-lite"/>
    </source>
</evidence>
<feature type="compositionally biased region" description="Basic and acidic residues" evidence="1">
    <location>
        <begin position="54"/>
        <end position="107"/>
    </location>
</feature>
<dbReference type="Gramene" id="PNT66983">
    <property type="protein sequence ID" value="PNT66983"/>
    <property type="gene ID" value="BRADI_3g19165v3"/>
</dbReference>
<evidence type="ECO:0000313" key="2">
    <source>
        <dbReference type="EMBL" id="PNT66983.1"/>
    </source>
</evidence>
<organism evidence="2">
    <name type="scientific">Brachypodium distachyon</name>
    <name type="common">Purple false brome</name>
    <name type="synonym">Trachynia distachya</name>
    <dbReference type="NCBI Taxonomy" id="15368"/>
    <lineage>
        <taxon>Eukaryota</taxon>
        <taxon>Viridiplantae</taxon>
        <taxon>Streptophyta</taxon>
        <taxon>Embryophyta</taxon>
        <taxon>Tracheophyta</taxon>
        <taxon>Spermatophyta</taxon>
        <taxon>Magnoliopsida</taxon>
        <taxon>Liliopsida</taxon>
        <taxon>Poales</taxon>
        <taxon>Poaceae</taxon>
        <taxon>BOP clade</taxon>
        <taxon>Pooideae</taxon>
        <taxon>Stipodae</taxon>
        <taxon>Brachypodieae</taxon>
        <taxon>Brachypodium</taxon>
    </lineage>
</organism>
<dbReference type="Proteomes" id="UP000008810">
    <property type="component" value="Chromosome 3"/>
</dbReference>
<proteinExistence type="predicted"/>
<dbReference type="AlphaFoldDB" id="A0A2K2CY78"/>
<gene>
    <name evidence="3" type="primary">LOC112271462</name>
    <name evidence="2" type="ORF">BRADI_3g19165v3</name>
</gene>
<reference evidence="2 3" key="1">
    <citation type="journal article" date="2010" name="Nature">
        <title>Genome sequencing and analysis of the model grass Brachypodium distachyon.</title>
        <authorList>
            <consortium name="International Brachypodium Initiative"/>
        </authorList>
    </citation>
    <scope>NUCLEOTIDE SEQUENCE [LARGE SCALE GENOMIC DNA]</scope>
    <source>
        <strain evidence="2 3">Bd21</strain>
    </source>
</reference>
<name>A0A2K2CY78_BRADI</name>
<evidence type="ECO:0000313" key="4">
    <source>
        <dbReference type="Proteomes" id="UP000008810"/>
    </source>
</evidence>
<dbReference type="EMBL" id="CM000882">
    <property type="protein sequence ID" value="PNT66983.1"/>
    <property type="molecule type" value="Genomic_DNA"/>
</dbReference>